<feature type="transmembrane region" description="Helical" evidence="8">
    <location>
        <begin position="21"/>
        <end position="40"/>
    </location>
</feature>
<dbReference type="InterPro" id="IPR050363">
    <property type="entry name" value="MIP/Aquaporin"/>
</dbReference>
<dbReference type="InterPro" id="IPR023271">
    <property type="entry name" value="Aquaporin-like"/>
</dbReference>
<evidence type="ECO:0000256" key="3">
    <source>
        <dbReference type="ARBA" id="ARBA00022448"/>
    </source>
</evidence>
<dbReference type="SUPFAM" id="SSF81338">
    <property type="entry name" value="Aquaporin-like"/>
    <property type="match status" value="1"/>
</dbReference>
<dbReference type="GO" id="GO:0015250">
    <property type="term" value="F:water channel activity"/>
    <property type="evidence" value="ECO:0007669"/>
    <property type="project" value="TreeGrafter"/>
</dbReference>
<gene>
    <name evidence="9" type="ORF">OCBIM_22000036mg</name>
</gene>
<keyword evidence="4 7" id="KW-0812">Transmembrane</keyword>
<comment type="similarity">
    <text evidence="2 7">Belongs to the MIP/aquaporin (TC 1.A.8) family.</text>
</comment>
<evidence type="ECO:0000256" key="2">
    <source>
        <dbReference type="ARBA" id="ARBA00006175"/>
    </source>
</evidence>
<evidence type="ECO:0000256" key="7">
    <source>
        <dbReference type="RuleBase" id="RU000477"/>
    </source>
</evidence>
<keyword evidence="6 8" id="KW-0472">Membrane</keyword>
<comment type="subcellular location">
    <subcellularLocation>
        <location evidence="1">Membrane</location>
        <topology evidence="1">Multi-pass membrane protein</topology>
    </subcellularLocation>
</comment>
<dbReference type="PRINTS" id="PR00783">
    <property type="entry name" value="MINTRINSICP"/>
</dbReference>
<protein>
    <recommendedName>
        <fullName evidence="10">Aquaporin</fullName>
    </recommendedName>
</protein>
<feature type="transmembrane region" description="Helical" evidence="8">
    <location>
        <begin position="178"/>
        <end position="197"/>
    </location>
</feature>
<dbReference type="PANTHER" id="PTHR43829">
    <property type="entry name" value="AQUAPORIN OR AQUAGLYCEROPORIN RELATED"/>
    <property type="match status" value="1"/>
</dbReference>
<dbReference type="GO" id="GO:0016323">
    <property type="term" value="C:basolateral plasma membrane"/>
    <property type="evidence" value="ECO:0007669"/>
    <property type="project" value="TreeGrafter"/>
</dbReference>
<dbReference type="AlphaFoldDB" id="A0A0L8G4X6"/>
<accession>A0A0L8G4X6</accession>
<feature type="transmembrane region" description="Helical" evidence="8">
    <location>
        <begin position="146"/>
        <end position="166"/>
    </location>
</feature>
<keyword evidence="5 8" id="KW-1133">Transmembrane helix</keyword>
<dbReference type="PANTHER" id="PTHR43829:SF29">
    <property type="entry name" value="AQUAPORIN 9"/>
    <property type="match status" value="1"/>
</dbReference>
<feature type="transmembrane region" description="Helical" evidence="8">
    <location>
        <begin position="92"/>
        <end position="113"/>
    </location>
</feature>
<dbReference type="GO" id="GO:0015254">
    <property type="term" value="F:glycerol channel activity"/>
    <property type="evidence" value="ECO:0007669"/>
    <property type="project" value="TreeGrafter"/>
</dbReference>
<dbReference type="EMBL" id="KQ423831">
    <property type="protein sequence ID" value="KOF72103.1"/>
    <property type="molecule type" value="Genomic_DNA"/>
</dbReference>
<sequence>MPLTKKIRYNLRIHNELVREMLAEFLGTFVLGAFVFGWNAEVVLKRNLNHNISAGIGLCIAIIIAGQVSGGHMNPVVTLSFCLMGKTKFKKLLPYTLAQTLGAFIVASLQYGILYDSMSYQSKTEGSNIDLKNHIFSSFPPDDVSIRSAVLNQIIAAFLLVIGILAISDTDNIQYKPIMLPITVGILLTAIIASFSLNECAINPAIDVAGRILLATISGNSTVFRFCSGSGSLQRFYLYSPSRDFNNHS</sequence>
<reference evidence="9" key="1">
    <citation type="submission" date="2015-07" db="EMBL/GenBank/DDBJ databases">
        <title>MeaNS - Measles Nucleotide Surveillance Program.</title>
        <authorList>
            <person name="Tran T."/>
            <person name="Druce J."/>
        </authorList>
    </citation>
    <scope>NUCLEOTIDE SEQUENCE</scope>
    <source>
        <strain evidence="9">UCB-OBI-ISO-001</strain>
        <tissue evidence="9">Gonad</tissue>
    </source>
</reference>
<evidence type="ECO:0000256" key="1">
    <source>
        <dbReference type="ARBA" id="ARBA00004141"/>
    </source>
</evidence>
<dbReference type="InterPro" id="IPR000425">
    <property type="entry name" value="MIP"/>
</dbReference>
<evidence type="ECO:0000256" key="8">
    <source>
        <dbReference type="SAM" id="Phobius"/>
    </source>
</evidence>
<dbReference type="EMBL" id="KQ423831">
    <property type="protein sequence ID" value="KOF72102.1"/>
    <property type="molecule type" value="Genomic_DNA"/>
</dbReference>
<organism evidence="9">
    <name type="scientific">Octopus bimaculoides</name>
    <name type="common">California two-spotted octopus</name>
    <dbReference type="NCBI Taxonomy" id="37653"/>
    <lineage>
        <taxon>Eukaryota</taxon>
        <taxon>Metazoa</taxon>
        <taxon>Spiralia</taxon>
        <taxon>Lophotrochozoa</taxon>
        <taxon>Mollusca</taxon>
        <taxon>Cephalopoda</taxon>
        <taxon>Coleoidea</taxon>
        <taxon>Octopodiformes</taxon>
        <taxon>Octopoda</taxon>
        <taxon>Incirrata</taxon>
        <taxon>Octopodidae</taxon>
        <taxon>Octopus</taxon>
    </lineage>
</organism>
<dbReference type="Gene3D" id="1.20.1080.10">
    <property type="entry name" value="Glycerol uptake facilitator protein"/>
    <property type="match status" value="1"/>
</dbReference>
<keyword evidence="3 7" id="KW-0813">Transport</keyword>
<feature type="transmembrane region" description="Helical" evidence="8">
    <location>
        <begin position="52"/>
        <end position="71"/>
    </location>
</feature>
<evidence type="ECO:0000313" key="9">
    <source>
        <dbReference type="EMBL" id="KOF72102.1"/>
    </source>
</evidence>
<proteinExistence type="inferred from homology"/>
<dbReference type="GO" id="GO:0015204">
    <property type="term" value="F:urea transmembrane transporter activity"/>
    <property type="evidence" value="ECO:0007669"/>
    <property type="project" value="TreeGrafter"/>
</dbReference>
<evidence type="ECO:0008006" key="10">
    <source>
        <dbReference type="Google" id="ProtNLM"/>
    </source>
</evidence>
<dbReference type="OrthoDB" id="3222at2759"/>
<dbReference type="Pfam" id="PF00230">
    <property type="entry name" value="MIP"/>
    <property type="match status" value="1"/>
</dbReference>
<name>A0A0L8G4X6_OCTBM</name>
<evidence type="ECO:0000256" key="6">
    <source>
        <dbReference type="ARBA" id="ARBA00023136"/>
    </source>
</evidence>
<evidence type="ECO:0000256" key="4">
    <source>
        <dbReference type="ARBA" id="ARBA00022692"/>
    </source>
</evidence>
<evidence type="ECO:0000256" key="5">
    <source>
        <dbReference type="ARBA" id="ARBA00022989"/>
    </source>
</evidence>
<dbReference type="STRING" id="37653.A0A0L8G4X6"/>